<dbReference type="Proteomes" id="UP000663671">
    <property type="component" value="Chromosome 5"/>
</dbReference>
<dbReference type="AlphaFoldDB" id="A0A8A1MCX1"/>
<organism evidence="1 2">
    <name type="scientific">Ajellomyces capsulatus</name>
    <name type="common">Darling's disease fungus</name>
    <name type="synonym">Histoplasma capsulatum</name>
    <dbReference type="NCBI Taxonomy" id="5037"/>
    <lineage>
        <taxon>Eukaryota</taxon>
        <taxon>Fungi</taxon>
        <taxon>Dikarya</taxon>
        <taxon>Ascomycota</taxon>
        <taxon>Pezizomycotina</taxon>
        <taxon>Eurotiomycetes</taxon>
        <taxon>Eurotiomycetidae</taxon>
        <taxon>Onygenales</taxon>
        <taxon>Ajellomycetaceae</taxon>
        <taxon>Histoplasma</taxon>
    </lineage>
</organism>
<dbReference type="OrthoDB" id="4155294at2759"/>
<dbReference type="EMBL" id="CP069111">
    <property type="protein sequence ID" value="QSS62352.1"/>
    <property type="molecule type" value="Genomic_DNA"/>
</dbReference>
<dbReference type="VEuPathDB" id="FungiDB:I7I51_04530"/>
<accession>A0A8A1MCX1</accession>
<evidence type="ECO:0000313" key="2">
    <source>
        <dbReference type="Proteomes" id="UP000663671"/>
    </source>
</evidence>
<reference evidence="1" key="1">
    <citation type="submission" date="2021-01" db="EMBL/GenBank/DDBJ databases">
        <title>Chromosome-level genome assembly of a human fungal pathogen reveals clustering of transcriptionally co-regulated genes.</title>
        <authorList>
            <person name="Voorhies M."/>
            <person name="Cohen S."/>
            <person name="Shea T.P."/>
            <person name="Petrus S."/>
            <person name="Munoz J.F."/>
            <person name="Poplawski S."/>
            <person name="Goldman W.E."/>
            <person name="Michael T."/>
            <person name="Cuomo C.A."/>
            <person name="Sil A."/>
            <person name="Beyhan S."/>
        </authorList>
    </citation>
    <scope>NUCLEOTIDE SEQUENCE</scope>
    <source>
        <strain evidence="1">WU24</strain>
    </source>
</reference>
<evidence type="ECO:0000313" key="1">
    <source>
        <dbReference type="EMBL" id="QSS62352.1"/>
    </source>
</evidence>
<gene>
    <name evidence="1" type="ORF">I7I51_04530</name>
</gene>
<name>A0A8A1MCX1_AJECA</name>
<protein>
    <submittedName>
        <fullName evidence="1">Uncharacterized protein</fullName>
    </submittedName>
</protein>
<proteinExistence type="predicted"/>
<sequence>MTIKLLRLTPTNLQPDKIDGAFQLLFLPVRPNPDGYPDRWIRDPTGETVDNGEYDILRPGVMLRSGRYHTARLEYDTTSGVLVEDCLGEQYMTVSSHGFPNGGRVFHQDS</sequence>